<dbReference type="GeneID" id="64662872"/>
<sequence length="195" mass="20829">MPTSAAPKRMATRPKNATQHPGHILTGGENRTKRRTKAQKAADDQREEEEKKASKAAVLETNKRVAAFHKKMETDQAAARADAPKPSRPRPRPVKKAVKAPETTDLTTAAGKAVGAIGNGGRADKSAASANIEHPGSEEDEELEVQMPGARKKKGKRMVIPVKTPVRDAIDVAGALIANESTQARDDDKSSDSDV</sequence>
<dbReference type="EMBL" id="JABBWK010000138">
    <property type="protein sequence ID" value="KAG1890573.1"/>
    <property type="molecule type" value="Genomic_DNA"/>
</dbReference>
<dbReference type="RefSeq" id="XP_041217839.1">
    <property type="nucleotide sequence ID" value="XM_041368574.1"/>
</dbReference>
<gene>
    <name evidence="2" type="ORF">F5891DRAFT_1198021</name>
</gene>
<evidence type="ECO:0000313" key="3">
    <source>
        <dbReference type="Proteomes" id="UP001195769"/>
    </source>
</evidence>
<comment type="caution">
    <text evidence="2">The sequence shown here is derived from an EMBL/GenBank/DDBJ whole genome shotgun (WGS) entry which is preliminary data.</text>
</comment>
<feature type="compositionally biased region" description="Basic residues" evidence="1">
    <location>
        <begin position="87"/>
        <end position="98"/>
    </location>
</feature>
<name>A0AAD4DSX0_9AGAM</name>
<dbReference type="AlphaFoldDB" id="A0AAD4DSX0"/>
<feature type="region of interest" description="Disordered" evidence="1">
    <location>
        <begin position="1"/>
        <end position="157"/>
    </location>
</feature>
<protein>
    <submittedName>
        <fullName evidence="2">Uncharacterized protein</fullName>
    </submittedName>
</protein>
<evidence type="ECO:0000313" key="2">
    <source>
        <dbReference type="EMBL" id="KAG1890573.1"/>
    </source>
</evidence>
<keyword evidence="3" id="KW-1185">Reference proteome</keyword>
<accession>A0AAD4DSX0</accession>
<feature type="compositionally biased region" description="Basic and acidic residues" evidence="1">
    <location>
        <begin position="40"/>
        <end position="53"/>
    </location>
</feature>
<dbReference type="Proteomes" id="UP001195769">
    <property type="component" value="Unassembled WGS sequence"/>
</dbReference>
<organism evidence="2 3">
    <name type="scientific">Suillus fuscotomentosus</name>
    <dbReference type="NCBI Taxonomy" id="1912939"/>
    <lineage>
        <taxon>Eukaryota</taxon>
        <taxon>Fungi</taxon>
        <taxon>Dikarya</taxon>
        <taxon>Basidiomycota</taxon>
        <taxon>Agaricomycotina</taxon>
        <taxon>Agaricomycetes</taxon>
        <taxon>Agaricomycetidae</taxon>
        <taxon>Boletales</taxon>
        <taxon>Suillineae</taxon>
        <taxon>Suillaceae</taxon>
        <taxon>Suillus</taxon>
    </lineage>
</organism>
<evidence type="ECO:0000256" key="1">
    <source>
        <dbReference type="SAM" id="MobiDB-lite"/>
    </source>
</evidence>
<reference evidence="2" key="1">
    <citation type="journal article" date="2020" name="New Phytol.">
        <title>Comparative genomics reveals dynamic genome evolution in host specialist ectomycorrhizal fungi.</title>
        <authorList>
            <person name="Lofgren L.A."/>
            <person name="Nguyen N.H."/>
            <person name="Vilgalys R."/>
            <person name="Ruytinx J."/>
            <person name="Liao H.L."/>
            <person name="Branco S."/>
            <person name="Kuo A."/>
            <person name="LaButti K."/>
            <person name="Lipzen A."/>
            <person name="Andreopoulos W."/>
            <person name="Pangilinan J."/>
            <person name="Riley R."/>
            <person name="Hundley H."/>
            <person name="Na H."/>
            <person name="Barry K."/>
            <person name="Grigoriev I.V."/>
            <person name="Stajich J.E."/>
            <person name="Kennedy P.G."/>
        </authorList>
    </citation>
    <scope>NUCLEOTIDE SEQUENCE</scope>
    <source>
        <strain evidence="2">FC203</strain>
    </source>
</reference>
<proteinExistence type="predicted"/>